<sequence>MTNNIRETEILQKNVDNRQRLYEITRNVNRMTQGDLTKKFDIDETDSFKDLCISINQFILKIRGFINESTTTSDKVIISYEELLLNSERVKNTITAANSAINEISFDMSEQMKGTVGTQNIIHEIVAEFKEVVNSGNQIESSADSMMNTVEQSLEMYEELINKLNESADSNKNLALEISELKENIKKIQSIADGVYSISRTTHLLSFNASIEAERANSNGLGFSVIANEMRRLAAETSKQSEKIQTIINNIIDKISGISSQMNLEVEIINKNIESAHLTGENLHRIHNQNTDTLNYVKDINKTIDNQNREILNIQNIIAEISVSSQKTTATTQELAASSDDQLIAQNLMMKSIKGLIIMNKNLKKQIAQFAKNYEITPEIQKYIDEAFITLRELAKNKVLPSMSYRDCTPILLEAVKKYPSFELFGLVQKDGLRKAITLDYKEEEVYINFAHRPYFKEAIIGNEYQSEPYVSADTNSYCIAVAVPIKNASNQIAGVLIGDLVLG</sequence>
<comment type="similarity">
    <text evidence="8">Belongs to the methyl-accepting chemotaxis (MCP) protein family.</text>
</comment>
<dbReference type="Pfam" id="PF02743">
    <property type="entry name" value="dCache_1"/>
    <property type="match status" value="1"/>
</dbReference>
<dbReference type="PROSITE" id="PS50111">
    <property type="entry name" value="CHEMOTAXIS_TRANSDUC_2"/>
    <property type="match status" value="1"/>
</dbReference>
<keyword evidence="6" id="KW-0472">Membrane</keyword>
<evidence type="ECO:0000256" key="5">
    <source>
        <dbReference type="ARBA" id="ARBA00022989"/>
    </source>
</evidence>
<protein>
    <submittedName>
        <fullName evidence="13">Methyl-accepting chemotaxis protein</fullName>
    </submittedName>
</protein>
<keyword evidence="2" id="KW-1003">Cell membrane</keyword>
<dbReference type="InterPro" id="IPR003660">
    <property type="entry name" value="HAMP_dom"/>
</dbReference>
<dbReference type="Proteomes" id="UP000653358">
    <property type="component" value="Unassembled WGS sequence"/>
</dbReference>
<evidence type="ECO:0000313" key="13">
    <source>
        <dbReference type="EMBL" id="MBC3796931.1"/>
    </source>
</evidence>
<keyword evidence="3" id="KW-0145">Chemotaxis</keyword>
<feature type="domain" description="Methyl-accepting transducer" evidence="11">
    <location>
        <begin position="86"/>
        <end position="322"/>
    </location>
</feature>
<evidence type="ECO:0000256" key="6">
    <source>
        <dbReference type="ARBA" id="ARBA00023136"/>
    </source>
</evidence>
<evidence type="ECO:0000256" key="4">
    <source>
        <dbReference type="ARBA" id="ARBA00022692"/>
    </source>
</evidence>
<dbReference type="Pfam" id="PF00015">
    <property type="entry name" value="MCPsignal"/>
    <property type="match status" value="1"/>
</dbReference>
<reference evidence="13 14" key="1">
    <citation type="journal article" date="2020" name="mSystems">
        <title>Defining Genomic and Predicted Metabolic Features of the Acetobacterium Genus.</title>
        <authorList>
            <person name="Ross D.E."/>
            <person name="Marshall C.W."/>
            <person name="Gulliver D."/>
            <person name="May H.D."/>
            <person name="Norman R.S."/>
        </authorList>
    </citation>
    <scope>NUCLEOTIDE SEQUENCE [LARGE SCALE GENOMIC DNA]</scope>
    <source>
        <strain evidence="13 14">DSM 9173</strain>
    </source>
</reference>
<comment type="caution">
    <text evidence="13">The sequence shown here is derived from an EMBL/GenBank/DDBJ whole genome shotgun (WGS) entry which is preliminary data.</text>
</comment>
<evidence type="ECO:0000256" key="1">
    <source>
        <dbReference type="ARBA" id="ARBA00004651"/>
    </source>
</evidence>
<dbReference type="SUPFAM" id="SSF58104">
    <property type="entry name" value="Methyl-accepting chemotaxis protein (MCP) signaling domain"/>
    <property type="match status" value="1"/>
</dbReference>
<keyword evidence="7 9" id="KW-0807">Transducer</keyword>
<feature type="domain" description="HAMP" evidence="12">
    <location>
        <begin position="19"/>
        <end position="67"/>
    </location>
</feature>
<evidence type="ECO:0000256" key="9">
    <source>
        <dbReference type="PROSITE-ProRule" id="PRU00284"/>
    </source>
</evidence>
<dbReference type="EMBL" id="WJBB01000007">
    <property type="protein sequence ID" value="MBC3796931.1"/>
    <property type="molecule type" value="Genomic_DNA"/>
</dbReference>
<evidence type="ECO:0000256" key="8">
    <source>
        <dbReference type="ARBA" id="ARBA00029447"/>
    </source>
</evidence>
<evidence type="ECO:0000256" key="10">
    <source>
        <dbReference type="SAM" id="Coils"/>
    </source>
</evidence>
<dbReference type="PROSITE" id="PS50885">
    <property type="entry name" value="HAMP"/>
    <property type="match status" value="1"/>
</dbReference>
<feature type="coiled-coil region" evidence="10">
    <location>
        <begin position="147"/>
        <end position="191"/>
    </location>
</feature>
<dbReference type="SUPFAM" id="SSF103190">
    <property type="entry name" value="Sensory domain-like"/>
    <property type="match status" value="1"/>
</dbReference>
<dbReference type="InterPro" id="IPR029151">
    <property type="entry name" value="Sensor-like_sf"/>
</dbReference>
<dbReference type="RefSeq" id="WP_148603167.1">
    <property type="nucleotide sequence ID" value="NZ_RXYB01000006.1"/>
</dbReference>
<accession>A0ABR6WKW6</accession>
<dbReference type="SMART" id="SM00283">
    <property type="entry name" value="MA"/>
    <property type="match status" value="1"/>
</dbReference>
<evidence type="ECO:0000256" key="7">
    <source>
        <dbReference type="ARBA" id="ARBA00023224"/>
    </source>
</evidence>
<name>A0ABR6WKW6_9FIRM</name>
<keyword evidence="14" id="KW-1185">Reference proteome</keyword>
<organism evidence="13 14">
    <name type="scientific">Acetobacterium tundrae</name>
    <dbReference type="NCBI Taxonomy" id="132932"/>
    <lineage>
        <taxon>Bacteria</taxon>
        <taxon>Bacillati</taxon>
        <taxon>Bacillota</taxon>
        <taxon>Clostridia</taxon>
        <taxon>Eubacteriales</taxon>
        <taxon>Eubacteriaceae</taxon>
        <taxon>Acetobacterium</taxon>
    </lineage>
</organism>
<evidence type="ECO:0000259" key="11">
    <source>
        <dbReference type="PROSITE" id="PS50111"/>
    </source>
</evidence>
<dbReference type="CDD" id="cd12914">
    <property type="entry name" value="PDC1_DGC_like"/>
    <property type="match status" value="1"/>
</dbReference>
<keyword evidence="4" id="KW-0812">Transmembrane</keyword>
<evidence type="ECO:0000256" key="3">
    <source>
        <dbReference type="ARBA" id="ARBA00022500"/>
    </source>
</evidence>
<proteinExistence type="inferred from homology"/>
<evidence type="ECO:0000256" key="2">
    <source>
        <dbReference type="ARBA" id="ARBA00022475"/>
    </source>
</evidence>
<keyword evidence="10" id="KW-0175">Coiled coil</keyword>
<dbReference type="Gene3D" id="1.10.287.950">
    <property type="entry name" value="Methyl-accepting chemotaxis protein"/>
    <property type="match status" value="1"/>
</dbReference>
<dbReference type="PANTHER" id="PTHR32089:SF114">
    <property type="entry name" value="METHYL-ACCEPTING CHEMOTAXIS PROTEIN MCPB"/>
    <property type="match status" value="1"/>
</dbReference>
<comment type="subcellular location">
    <subcellularLocation>
        <location evidence="1">Cell membrane</location>
        <topology evidence="1">Multi-pass membrane protein</topology>
    </subcellularLocation>
</comment>
<evidence type="ECO:0000259" key="12">
    <source>
        <dbReference type="PROSITE" id="PS50885"/>
    </source>
</evidence>
<evidence type="ECO:0000313" key="14">
    <source>
        <dbReference type="Proteomes" id="UP000653358"/>
    </source>
</evidence>
<dbReference type="Gene3D" id="3.30.450.20">
    <property type="entry name" value="PAS domain"/>
    <property type="match status" value="1"/>
</dbReference>
<gene>
    <name evidence="13" type="ORF">GH807_07705</name>
</gene>
<dbReference type="PANTHER" id="PTHR32089">
    <property type="entry name" value="METHYL-ACCEPTING CHEMOTAXIS PROTEIN MCPB"/>
    <property type="match status" value="1"/>
</dbReference>
<dbReference type="InterPro" id="IPR004089">
    <property type="entry name" value="MCPsignal_dom"/>
</dbReference>
<dbReference type="InterPro" id="IPR033479">
    <property type="entry name" value="dCache_1"/>
</dbReference>
<keyword evidence="5" id="KW-1133">Transmembrane helix</keyword>